<proteinExistence type="predicted"/>
<protein>
    <submittedName>
        <fullName evidence="1">Uncharacterized protein</fullName>
    </submittedName>
</protein>
<evidence type="ECO:0000313" key="1">
    <source>
        <dbReference type="EMBL" id="JAC73698.1"/>
    </source>
</evidence>
<name>A0A061RP15_9CHLO</name>
<organism evidence="1">
    <name type="scientific">Tetraselmis sp. GSL018</name>
    <dbReference type="NCBI Taxonomy" id="582737"/>
    <lineage>
        <taxon>Eukaryota</taxon>
        <taxon>Viridiplantae</taxon>
        <taxon>Chlorophyta</taxon>
        <taxon>core chlorophytes</taxon>
        <taxon>Chlorodendrophyceae</taxon>
        <taxon>Chlorodendrales</taxon>
        <taxon>Chlorodendraceae</taxon>
        <taxon>Tetraselmis</taxon>
    </lineage>
</organism>
<dbReference type="AlphaFoldDB" id="A0A061RP15"/>
<sequence length="57" mass="6580">MALVVEKQELPPFNSAKQSKRRPFIAKLRRSYKSVHRSEKLSPCKIIFPVTTALQKP</sequence>
<reference evidence="1" key="1">
    <citation type="submission" date="2014-05" db="EMBL/GenBank/DDBJ databases">
        <title>The transcriptome of the halophilic microalga Tetraselmis sp. GSL018 isolated from the Great Salt Lake, Utah.</title>
        <authorList>
            <person name="Jinkerson R.E."/>
            <person name="D'Adamo S."/>
            <person name="Posewitz M.C."/>
        </authorList>
    </citation>
    <scope>NUCLEOTIDE SEQUENCE</scope>
    <source>
        <strain evidence="1">GSL018</strain>
    </source>
</reference>
<dbReference type="EMBL" id="GBEZ01012163">
    <property type="protein sequence ID" value="JAC73698.1"/>
    <property type="molecule type" value="Transcribed_RNA"/>
</dbReference>
<feature type="unsure residue" description="E or Q" evidence="1">
    <location>
        <position position="39"/>
    </location>
</feature>
<gene>
    <name evidence="1" type="ORF">TSPGSL018_28119</name>
</gene>
<accession>A0A061RP15</accession>